<organism evidence="1 2">
    <name type="scientific">Candidatus Cryptobacteroides intestinavium</name>
    <dbReference type="NCBI Taxonomy" id="2840766"/>
    <lineage>
        <taxon>Bacteria</taxon>
        <taxon>Pseudomonadati</taxon>
        <taxon>Bacteroidota</taxon>
        <taxon>Bacteroidia</taxon>
        <taxon>Bacteroidales</taxon>
        <taxon>Candidatus Cryptobacteroides</taxon>
    </lineage>
</organism>
<evidence type="ECO:0000313" key="1">
    <source>
        <dbReference type="EMBL" id="MBO8452427.1"/>
    </source>
</evidence>
<evidence type="ECO:0000313" key="2">
    <source>
        <dbReference type="Proteomes" id="UP000823661"/>
    </source>
</evidence>
<sequence length="138" mass="15181">MAKFCELGVESDSIIGKGIEIEELFGRRVLIEKVLIQPTKFPGKNSSGLRMQMQVVLATFNEAADKDGDFFTKNPDGTPIGERRSCFTGSDILIGAIQKAETNLPIINKGRTEKGLPPIKLFPMDTTIVKVGKCFQFT</sequence>
<reference evidence="1" key="1">
    <citation type="submission" date="2020-10" db="EMBL/GenBank/DDBJ databases">
        <authorList>
            <person name="Gilroy R."/>
        </authorList>
    </citation>
    <scope>NUCLEOTIDE SEQUENCE</scope>
    <source>
        <strain evidence="1">B1-20833</strain>
    </source>
</reference>
<dbReference type="EMBL" id="JADIMI010000060">
    <property type="protein sequence ID" value="MBO8452427.1"/>
    <property type="molecule type" value="Genomic_DNA"/>
</dbReference>
<proteinExistence type="predicted"/>
<dbReference type="Proteomes" id="UP000823661">
    <property type="component" value="Unassembled WGS sequence"/>
</dbReference>
<accession>A0A9D9EQX4</accession>
<protein>
    <submittedName>
        <fullName evidence="1">Uncharacterized protein</fullName>
    </submittedName>
</protein>
<name>A0A9D9EQX4_9BACT</name>
<comment type="caution">
    <text evidence="1">The sequence shown here is derived from an EMBL/GenBank/DDBJ whole genome shotgun (WGS) entry which is preliminary data.</text>
</comment>
<gene>
    <name evidence="1" type="ORF">IAC06_06050</name>
</gene>
<dbReference type="AlphaFoldDB" id="A0A9D9EQX4"/>
<reference evidence="1" key="2">
    <citation type="journal article" date="2021" name="PeerJ">
        <title>Extensive microbial diversity within the chicken gut microbiome revealed by metagenomics and culture.</title>
        <authorList>
            <person name="Gilroy R."/>
            <person name="Ravi A."/>
            <person name="Getino M."/>
            <person name="Pursley I."/>
            <person name="Horton D.L."/>
            <person name="Alikhan N.F."/>
            <person name="Baker D."/>
            <person name="Gharbi K."/>
            <person name="Hall N."/>
            <person name="Watson M."/>
            <person name="Adriaenssens E.M."/>
            <person name="Foster-Nyarko E."/>
            <person name="Jarju S."/>
            <person name="Secka A."/>
            <person name="Antonio M."/>
            <person name="Oren A."/>
            <person name="Chaudhuri R.R."/>
            <person name="La Ragione R."/>
            <person name="Hildebrand F."/>
            <person name="Pallen M.J."/>
        </authorList>
    </citation>
    <scope>NUCLEOTIDE SEQUENCE</scope>
    <source>
        <strain evidence="1">B1-20833</strain>
    </source>
</reference>